<dbReference type="EMBL" id="GBXM01073815">
    <property type="protein sequence ID" value="JAH34762.1"/>
    <property type="molecule type" value="Transcribed_RNA"/>
</dbReference>
<sequence>MKPRVSFETSRLVGLKLTAKTTHYSLLTHQFYWYCN</sequence>
<proteinExistence type="predicted"/>
<protein>
    <submittedName>
        <fullName evidence="1">Uncharacterized protein</fullName>
    </submittedName>
</protein>
<evidence type="ECO:0000313" key="1">
    <source>
        <dbReference type="EMBL" id="JAH31066.1"/>
    </source>
</evidence>
<name>A0A0E9RPG8_ANGAN</name>
<accession>A0A0E9RPG8</accession>
<dbReference type="AlphaFoldDB" id="A0A0E9RPG8"/>
<organism evidence="1">
    <name type="scientific">Anguilla anguilla</name>
    <name type="common">European freshwater eel</name>
    <name type="synonym">Muraena anguilla</name>
    <dbReference type="NCBI Taxonomy" id="7936"/>
    <lineage>
        <taxon>Eukaryota</taxon>
        <taxon>Metazoa</taxon>
        <taxon>Chordata</taxon>
        <taxon>Craniata</taxon>
        <taxon>Vertebrata</taxon>
        <taxon>Euteleostomi</taxon>
        <taxon>Actinopterygii</taxon>
        <taxon>Neopterygii</taxon>
        <taxon>Teleostei</taxon>
        <taxon>Anguilliformes</taxon>
        <taxon>Anguillidae</taxon>
        <taxon>Anguilla</taxon>
    </lineage>
</organism>
<reference evidence="1" key="2">
    <citation type="journal article" date="2015" name="Fish Shellfish Immunol.">
        <title>Early steps in the European eel (Anguilla anguilla)-Vibrio vulnificus interaction in the gills: Role of the RtxA13 toxin.</title>
        <authorList>
            <person name="Callol A."/>
            <person name="Pajuelo D."/>
            <person name="Ebbesson L."/>
            <person name="Teles M."/>
            <person name="MacKenzie S."/>
            <person name="Amaro C."/>
        </authorList>
    </citation>
    <scope>NUCLEOTIDE SEQUENCE</scope>
</reference>
<dbReference type="EMBL" id="GBXM01077511">
    <property type="protein sequence ID" value="JAH31066.1"/>
    <property type="molecule type" value="Transcribed_RNA"/>
</dbReference>
<reference evidence="1" key="1">
    <citation type="submission" date="2014-11" db="EMBL/GenBank/DDBJ databases">
        <authorList>
            <person name="Amaro Gonzalez C."/>
        </authorList>
    </citation>
    <scope>NUCLEOTIDE SEQUENCE</scope>
</reference>